<proteinExistence type="predicted"/>
<keyword evidence="1" id="KW-0489">Methyltransferase</keyword>
<dbReference type="GO" id="GO:0007059">
    <property type="term" value="P:chromosome segregation"/>
    <property type="evidence" value="ECO:0007669"/>
    <property type="project" value="TreeGrafter"/>
</dbReference>
<feature type="region of interest" description="Disordered" evidence="4">
    <location>
        <begin position="194"/>
        <end position="217"/>
    </location>
</feature>
<dbReference type="InterPro" id="IPR003115">
    <property type="entry name" value="ParB_N"/>
</dbReference>
<dbReference type="PANTHER" id="PTHR33375">
    <property type="entry name" value="CHROMOSOME-PARTITIONING PROTEIN PARB-RELATED"/>
    <property type="match status" value="1"/>
</dbReference>
<dbReference type="InterPro" id="IPR036086">
    <property type="entry name" value="ParB/Sulfiredoxin_sf"/>
</dbReference>
<feature type="compositionally biased region" description="Low complexity" evidence="4">
    <location>
        <begin position="200"/>
        <end position="214"/>
    </location>
</feature>
<evidence type="ECO:0000259" key="5">
    <source>
        <dbReference type="SMART" id="SM00470"/>
    </source>
</evidence>
<dbReference type="GO" id="GO:0005694">
    <property type="term" value="C:chromosome"/>
    <property type="evidence" value="ECO:0007669"/>
    <property type="project" value="TreeGrafter"/>
</dbReference>
<feature type="non-terminal residue" evidence="6">
    <location>
        <position position="490"/>
    </location>
</feature>
<evidence type="ECO:0000256" key="2">
    <source>
        <dbReference type="ARBA" id="ARBA00022679"/>
    </source>
</evidence>
<protein>
    <recommendedName>
        <fullName evidence="5">ParB-like N-terminal domain-containing protein</fullName>
    </recommendedName>
</protein>
<dbReference type="PANTHER" id="PTHR33375:SF1">
    <property type="entry name" value="CHROMOSOME-PARTITIONING PROTEIN PARB-RELATED"/>
    <property type="match status" value="1"/>
</dbReference>
<dbReference type="GO" id="GO:0003677">
    <property type="term" value="F:DNA binding"/>
    <property type="evidence" value="ECO:0007669"/>
    <property type="project" value="InterPro"/>
</dbReference>
<reference evidence="6" key="1">
    <citation type="journal article" date="2015" name="Nature">
        <title>Complex archaea that bridge the gap between prokaryotes and eukaryotes.</title>
        <authorList>
            <person name="Spang A."/>
            <person name="Saw J.H."/>
            <person name="Jorgensen S.L."/>
            <person name="Zaremba-Niedzwiedzka K."/>
            <person name="Martijn J."/>
            <person name="Lind A.E."/>
            <person name="van Eijk R."/>
            <person name="Schleper C."/>
            <person name="Guy L."/>
            <person name="Ettema T.J."/>
        </authorList>
    </citation>
    <scope>NUCLEOTIDE SEQUENCE</scope>
</reference>
<comment type="caution">
    <text evidence="6">The sequence shown here is derived from an EMBL/GenBank/DDBJ whole genome shotgun (WGS) entry which is preliminary data.</text>
</comment>
<dbReference type="EMBL" id="LAZR01024406">
    <property type="protein sequence ID" value="KKL75241.1"/>
    <property type="molecule type" value="Genomic_DNA"/>
</dbReference>
<dbReference type="Pfam" id="PF01555">
    <property type="entry name" value="N6_N4_Mtase"/>
    <property type="match status" value="1"/>
</dbReference>
<dbReference type="SMART" id="SM00470">
    <property type="entry name" value="ParB"/>
    <property type="match status" value="1"/>
</dbReference>
<evidence type="ECO:0000313" key="6">
    <source>
        <dbReference type="EMBL" id="KKL75241.1"/>
    </source>
</evidence>
<dbReference type="Pfam" id="PF02195">
    <property type="entry name" value="ParB_N"/>
    <property type="match status" value="1"/>
</dbReference>
<keyword evidence="3" id="KW-0949">S-adenosyl-L-methionine</keyword>
<dbReference type="SUPFAM" id="SSF110849">
    <property type="entry name" value="ParB/Sulfiredoxin"/>
    <property type="match status" value="1"/>
</dbReference>
<evidence type="ECO:0000256" key="3">
    <source>
        <dbReference type="ARBA" id="ARBA00022691"/>
    </source>
</evidence>
<feature type="domain" description="ParB-like N-terminal" evidence="5">
    <location>
        <begin position="8"/>
        <end position="97"/>
    </location>
</feature>
<dbReference type="SUPFAM" id="SSF53335">
    <property type="entry name" value="S-adenosyl-L-methionine-dependent methyltransferases"/>
    <property type="match status" value="1"/>
</dbReference>
<dbReference type="InterPro" id="IPR002295">
    <property type="entry name" value="N4/N6-MTase_EcoPI_Mod-like"/>
</dbReference>
<accession>A0A0F9F9T8</accession>
<gene>
    <name evidence="6" type="ORF">LCGC14_2056890</name>
</gene>
<sequence>MEEGQLVHSAKAEEVIVPEQRVRKIFDKKKLQDLADSFLRIGQCQPGVCATLNGKVTLVAGERRLRACQLSGLDFLFLLQEDASEDLLLDIEIEENLNRVNLDWREEIFAIEQRHHLLEKRKKARGVMEHSYKATAEDIGRSVGQTYEDIDLAAYAREIPEVAEAQTKQEARKIVKRLKGEVVRKKFLEQAIDKSKEEQGASGASAAGEPSPESTTISVGGINISSDVLLNYDKRVIHGTLEKELESFKSQTAQIVFFDPPWGVNIDEVRKKGGGTSDFEDTPEQFSKELPQWLDQIFQSMASDSHLYMFFGIVRYAEVYNALKQVGFITNGLPLMWYKQGAHVTRNPEIWPGRSYEPIAYARKGSKKLERPGAPDVIVTPAPTPAMKQSHPTAKHPDIYMELLKRSARPGDVVLDPMAGSCMSAVACEVFIHSHRLDWLMIEKDQEFRDLGLTNIVKGYHGVVNKEPILDDSKIDHASDEEVRRATSAT</sequence>
<evidence type="ECO:0000256" key="1">
    <source>
        <dbReference type="ARBA" id="ARBA00022603"/>
    </source>
</evidence>
<dbReference type="InterPro" id="IPR050336">
    <property type="entry name" value="Chromosome_partition/occlusion"/>
</dbReference>
<name>A0A0F9F9T8_9ZZZZ</name>
<dbReference type="InterPro" id="IPR029063">
    <property type="entry name" value="SAM-dependent_MTases_sf"/>
</dbReference>
<keyword evidence="2" id="KW-0808">Transferase</keyword>
<dbReference type="Gene3D" id="3.40.50.150">
    <property type="entry name" value="Vaccinia Virus protein VP39"/>
    <property type="match status" value="1"/>
</dbReference>
<dbReference type="PRINTS" id="PR00506">
    <property type="entry name" value="D21N6MTFRASE"/>
</dbReference>
<dbReference type="GO" id="GO:0008170">
    <property type="term" value="F:N-methyltransferase activity"/>
    <property type="evidence" value="ECO:0007669"/>
    <property type="project" value="InterPro"/>
</dbReference>
<dbReference type="AlphaFoldDB" id="A0A0F9F9T8"/>
<evidence type="ECO:0000256" key="4">
    <source>
        <dbReference type="SAM" id="MobiDB-lite"/>
    </source>
</evidence>
<dbReference type="GO" id="GO:0032259">
    <property type="term" value="P:methylation"/>
    <property type="evidence" value="ECO:0007669"/>
    <property type="project" value="UniProtKB-KW"/>
</dbReference>
<organism evidence="6">
    <name type="scientific">marine sediment metagenome</name>
    <dbReference type="NCBI Taxonomy" id="412755"/>
    <lineage>
        <taxon>unclassified sequences</taxon>
        <taxon>metagenomes</taxon>
        <taxon>ecological metagenomes</taxon>
    </lineage>
</organism>
<dbReference type="Gene3D" id="3.90.1530.30">
    <property type="match status" value="1"/>
</dbReference>
<dbReference type="InterPro" id="IPR002941">
    <property type="entry name" value="DNA_methylase_N4/N6"/>
</dbReference>